<name>A0A9W7Q6G9_BACCE</name>
<evidence type="ECO:0000256" key="3">
    <source>
        <dbReference type="ARBA" id="ARBA00022692"/>
    </source>
</evidence>
<dbReference type="GO" id="GO:0016020">
    <property type="term" value="C:membrane"/>
    <property type="evidence" value="ECO:0007669"/>
    <property type="project" value="UniProtKB-SubCell"/>
</dbReference>
<dbReference type="InterPro" id="IPR010070">
    <property type="entry name" value="YjcZ-like"/>
</dbReference>
<sequence>MSLHKQRDKGGDEAGHDNKSGFPSIIVLFIILIVVGVGYSEINF</sequence>
<dbReference type="AlphaFoldDB" id="A0A9W7Q6G9"/>
<feature type="transmembrane region" description="Helical" evidence="7">
    <location>
        <begin position="21"/>
        <end position="39"/>
    </location>
</feature>
<feature type="region of interest" description="Disordered" evidence="6">
    <location>
        <begin position="1"/>
        <end position="20"/>
    </location>
</feature>
<dbReference type="Pfam" id="PF09680">
    <property type="entry name" value="YjcZ_2"/>
    <property type="match status" value="1"/>
</dbReference>
<dbReference type="Proteomes" id="UP000663613">
    <property type="component" value="Chromosome"/>
</dbReference>
<evidence type="ECO:0000313" key="8">
    <source>
        <dbReference type="EMBL" id="KAA6467589.1"/>
    </source>
</evidence>
<dbReference type="NCBIfam" id="TIGR01732">
    <property type="entry name" value="tiny_TM_bacill"/>
    <property type="match status" value="1"/>
</dbReference>
<dbReference type="EMBL" id="CP070339">
    <property type="protein sequence ID" value="QRY18277.1"/>
    <property type="molecule type" value="Genomic_DNA"/>
</dbReference>
<feature type="compositionally biased region" description="Basic and acidic residues" evidence="6">
    <location>
        <begin position="8"/>
        <end position="19"/>
    </location>
</feature>
<evidence type="ECO:0000313" key="11">
    <source>
        <dbReference type="Proteomes" id="UP000663613"/>
    </source>
</evidence>
<dbReference type="RefSeq" id="WP_102981857.1">
    <property type="nucleotide sequence ID" value="NZ_CAKJWR010000010.1"/>
</dbReference>
<dbReference type="Proteomes" id="UP000323321">
    <property type="component" value="Unassembled WGS sequence"/>
</dbReference>
<organism evidence="8 10">
    <name type="scientific">Bacillus cereus</name>
    <dbReference type="NCBI Taxonomy" id="1396"/>
    <lineage>
        <taxon>Bacteria</taxon>
        <taxon>Bacillati</taxon>
        <taxon>Bacillota</taxon>
        <taxon>Bacilli</taxon>
        <taxon>Bacillales</taxon>
        <taxon>Bacillaceae</taxon>
        <taxon>Bacillus</taxon>
        <taxon>Bacillus cereus group</taxon>
    </lineage>
</organism>
<evidence type="ECO:0000256" key="6">
    <source>
        <dbReference type="SAM" id="MobiDB-lite"/>
    </source>
</evidence>
<comment type="subcellular location">
    <subcellularLocation>
        <location evidence="1">Membrane</location>
        <topology evidence="1">Single-pass membrane protein</topology>
    </subcellularLocation>
</comment>
<evidence type="ECO:0000256" key="5">
    <source>
        <dbReference type="ARBA" id="ARBA00023136"/>
    </source>
</evidence>
<keyword evidence="5 7" id="KW-0472">Membrane</keyword>
<comment type="similarity">
    <text evidence="2">Belongs to the SscA family.</text>
</comment>
<evidence type="ECO:0000256" key="4">
    <source>
        <dbReference type="ARBA" id="ARBA00022989"/>
    </source>
</evidence>
<evidence type="ECO:0000256" key="7">
    <source>
        <dbReference type="SAM" id="Phobius"/>
    </source>
</evidence>
<evidence type="ECO:0000256" key="1">
    <source>
        <dbReference type="ARBA" id="ARBA00004167"/>
    </source>
</evidence>
<reference evidence="9 11" key="2">
    <citation type="submission" date="2021-02" db="EMBL/GenBank/DDBJ databases">
        <title>Bacillus cereus VKM B-370.</title>
        <authorList>
            <person name="Kazantseva O.A."/>
            <person name="Piligrimova E.G."/>
            <person name="Buzikov R.M."/>
            <person name="Shadrin A.M."/>
        </authorList>
    </citation>
    <scope>NUCLEOTIDE SEQUENCE [LARGE SCALE GENOMIC DNA]</scope>
    <source>
        <strain evidence="9 11">VKM B-370</strain>
    </source>
</reference>
<accession>A0A9W7Q6G9</accession>
<evidence type="ECO:0000256" key="2">
    <source>
        <dbReference type="ARBA" id="ARBA00010221"/>
    </source>
</evidence>
<gene>
    <name evidence="8" type="ORF">DX932_12965</name>
    <name evidence="9" type="ORF">JTF64_14180</name>
</gene>
<protein>
    <submittedName>
        <fullName evidence="8">YjcZ family sporulation protein</fullName>
    </submittedName>
</protein>
<keyword evidence="4 7" id="KW-1133">Transmembrane helix</keyword>
<evidence type="ECO:0000313" key="9">
    <source>
        <dbReference type="EMBL" id="QRY18277.1"/>
    </source>
</evidence>
<evidence type="ECO:0000313" key="10">
    <source>
        <dbReference type="Proteomes" id="UP000323321"/>
    </source>
</evidence>
<dbReference type="EMBL" id="QSMZ01000008">
    <property type="protein sequence ID" value="KAA6467589.1"/>
    <property type="molecule type" value="Genomic_DNA"/>
</dbReference>
<proteinExistence type="inferred from homology"/>
<reference evidence="8 10" key="1">
    <citation type="submission" date="2018-08" db="EMBL/GenBank/DDBJ databases">
        <title>Bacillus phenotypic plasticity.</title>
        <authorList>
            <person name="Hurtado E."/>
        </authorList>
    </citation>
    <scope>NUCLEOTIDE SEQUENCE [LARGE SCALE GENOMIC DNA]</scope>
    <source>
        <strain evidence="8 10">111b</strain>
    </source>
</reference>
<keyword evidence="3 7" id="KW-0812">Transmembrane</keyword>